<dbReference type="Pfam" id="PF17838">
    <property type="entry name" value="PH_16"/>
    <property type="match status" value="1"/>
</dbReference>
<evidence type="ECO:0000259" key="12">
    <source>
        <dbReference type="PROSITE" id="PS50010"/>
    </source>
</evidence>
<comment type="subcellular location">
    <subcellularLocation>
        <location evidence="1">Cytoplasm</location>
    </subcellularLocation>
</comment>
<feature type="coiled-coil region" evidence="9">
    <location>
        <begin position="2356"/>
        <end position="2387"/>
    </location>
</feature>
<evidence type="ECO:0000256" key="4">
    <source>
        <dbReference type="ARBA" id="ARBA00022658"/>
    </source>
</evidence>
<feature type="compositionally biased region" description="Polar residues" evidence="10">
    <location>
        <begin position="2756"/>
        <end position="2773"/>
    </location>
</feature>
<dbReference type="PANTHER" id="PTHR13944:SF18">
    <property type="entry name" value="A-KINASE ANCHOR PROTEIN 13"/>
    <property type="match status" value="1"/>
</dbReference>
<dbReference type="InterPro" id="IPR001849">
    <property type="entry name" value="PH_domain"/>
</dbReference>
<dbReference type="GO" id="GO:0005078">
    <property type="term" value="F:MAP-kinase scaffold activity"/>
    <property type="evidence" value="ECO:0007669"/>
    <property type="project" value="TreeGrafter"/>
</dbReference>
<evidence type="ECO:0000256" key="3">
    <source>
        <dbReference type="ARBA" id="ARBA00022553"/>
    </source>
</evidence>
<feature type="compositionally biased region" description="Polar residues" evidence="10">
    <location>
        <begin position="650"/>
        <end position="670"/>
    </location>
</feature>
<keyword evidence="3" id="KW-0597">Phosphoprotein</keyword>
<dbReference type="FunFam" id="1.20.900.10:FF:000004">
    <property type="entry name" value="Rho guanine nucleotide exchange factor 2"/>
    <property type="match status" value="1"/>
</dbReference>
<feature type="domain" description="PH" evidence="11">
    <location>
        <begin position="2240"/>
        <end position="2342"/>
    </location>
</feature>
<feature type="region of interest" description="Disordered" evidence="10">
    <location>
        <begin position="1757"/>
        <end position="1802"/>
    </location>
</feature>
<dbReference type="SMART" id="SM00109">
    <property type="entry name" value="C1"/>
    <property type="match status" value="1"/>
</dbReference>
<feature type="compositionally biased region" description="Low complexity" evidence="10">
    <location>
        <begin position="1629"/>
        <end position="1640"/>
    </location>
</feature>
<dbReference type="PROSITE" id="PS00479">
    <property type="entry name" value="ZF_DAG_PE_1"/>
    <property type="match status" value="1"/>
</dbReference>
<feature type="compositionally biased region" description="Basic and acidic residues" evidence="10">
    <location>
        <begin position="1770"/>
        <end position="1797"/>
    </location>
</feature>
<feature type="region of interest" description="Disordered" evidence="10">
    <location>
        <begin position="562"/>
        <end position="670"/>
    </location>
</feature>
<dbReference type="GO" id="GO:0043123">
    <property type="term" value="P:positive regulation of canonical NF-kappaB signal transduction"/>
    <property type="evidence" value="ECO:0007669"/>
    <property type="project" value="TreeGrafter"/>
</dbReference>
<evidence type="ECO:0000256" key="1">
    <source>
        <dbReference type="ARBA" id="ARBA00004496"/>
    </source>
</evidence>
<dbReference type="CDD" id="cd13392">
    <property type="entry name" value="PH_AKAP13"/>
    <property type="match status" value="1"/>
</dbReference>
<dbReference type="CDD" id="cd20878">
    <property type="entry name" value="C1_AKAP13"/>
    <property type="match status" value="1"/>
</dbReference>
<keyword evidence="5" id="KW-0479">Metal-binding</keyword>
<dbReference type="EMBL" id="KE671863">
    <property type="protein sequence ID" value="ERE79805.1"/>
    <property type="molecule type" value="Genomic_DNA"/>
</dbReference>
<accession>A0A061I9C6</accession>
<dbReference type="PANTHER" id="PTHR13944">
    <property type="entry name" value="AGAP007712-PA"/>
    <property type="match status" value="1"/>
</dbReference>
<feature type="region of interest" description="Disordered" evidence="10">
    <location>
        <begin position="1419"/>
        <end position="1531"/>
    </location>
</feature>
<keyword evidence="8 9" id="KW-0175">Coiled coil</keyword>
<keyword evidence="7" id="KW-0862">Zinc</keyword>
<evidence type="ECO:0000256" key="2">
    <source>
        <dbReference type="ARBA" id="ARBA00022490"/>
    </source>
</evidence>
<feature type="region of interest" description="Disordered" evidence="10">
    <location>
        <begin position="1316"/>
        <end position="1376"/>
    </location>
</feature>
<evidence type="ECO:0000259" key="11">
    <source>
        <dbReference type="PROSITE" id="PS50003"/>
    </source>
</evidence>
<reference evidence="15" key="1">
    <citation type="journal article" date="2013" name="Nat. Biotechnol.">
        <title>Chinese hamster genome sequenced from sorted chromosomes.</title>
        <authorList>
            <person name="Brinkrolf K."/>
            <person name="Rupp O."/>
            <person name="Laux H."/>
            <person name="Kollin F."/>
            <person name="Ernst W."/>
            <person name="Linke B."/>
            <person name="Kofler R."/>
            <person name="Romand S."/>
            <person name="Hesse F."/>
            <person name="Budach W.E."/>
            <person name="Galosy S."/>
            <person name="Muller D."/>
            <person name="Noll T."/>
            <person name="Wienberg J."/>
            <person name="Jostock T."/>
            <person name="Leonard M."/>
            <person name="Grillari J."/>
            <person name="Tauch A."/>
            <person name="Goesmann A."/>
            <person name="Helk B."/>
            <person name="Mott J.E."/>
            <person name="Puhler A."/>
            <person name="Borth N."/>
        </authorList>
    </citation>
    <scope>NUCLEOTIDE SEQUENCE [LARGE SCALE GENOMIC DNA]</scope>
    <source>
        <strain evidence="15">17A/GY</strain>
    </source>
</reference>
<feature type="region of interest" description="Disordered" evidence="10">
    <location>
        <begin position="2483"/>
        <end position="2514"/>
    </location>
</feature>
<dbReference type="Proteomes" id="UP000030759">
    <property type="component" value="Unassembled WGS sequence"/>
</dbReference>
<feature type="domain" description="DH" evidence="12">
    <location>
        <begin position="2003"/>
        <end position="2200"/>
    </location>
</feature>
<feature type="compositionally biased region" description="Polar residues" evidence="10">
    <location>
        <begin position="1478"/>
        <end position="1501"/>
    </location>
</feature>
<dbReference type="GO" id="GO:0005737">
    <property type="term" value="C:cytoplasm"/>
    <property type="evidence" value="ECO:0007669"/>
    <property type="project" value="UniProtKB-SubCell"/>
</dbReference>
<feature type="region of interest" description="Disordered" evidence="10">
    <location>
        <begin position="1102"/>
        <end position="1124"/>
    </location>
</feature>
<evidence type="ECO:0000256" key="10">
    <source>
        <dbReference type="SAM" id="MobiDB-lite"/>
    </source>
</evidence>
<dbReference type="Pfam" id="PF00621">
    <property type="entry name" value="RhoGEF"/>
    <property type="match status" value="1"/>
</dbReference>
<feature type="region of interest" description="Disordered" evidence="10">
    <location>
        <begin position="473"/>
        <end position="504"/>
    </location>
</feature>
<evidence type="ECO:0000256" key="8">
    <source>
        <dbReference type="ARBA" id="ARBA00023054"/>
    </source>
</evidence>
<evidence type="ECO:0000313" key="15">
    <source>
        <dbReference type="Proteomes" id="UP000030759"/>
    </source>
</evidence>
<evidence type="ECO:0000256" key="7">
    <source>
        <dbReference type="ARBA" id="ARBA00022833"/>
    </source>
</evidence>
<dbReference type="GO" id="GO:0035023">
    <property type="term" value="P:regulation of Rho protein signal transduction"/>
    <property type="evidence" value="ECO:0007669"/>
    <property type="project" value="TreeGrafter"/>
</dbReference>
<dbReference type="InterPro" id="IPR046349">
    <property type="entry name" value="C1-like_sf"/>
</dbReference>
<feature type="compositionally biased region" description="Polar residues" evidence="10">
    <location>
        <begin position="1362"/>
        <end position="1376"/>
    </location>
</feature>
<dbReference type="Gene3D" id="1.20.900.10">
    <property type="entry name" value="Dbl homology (DH) domain"/>
    <property type="match status" value="1"/>
</dbReference>
<name>A0A061I9C6_CRIGR</name>
<feature type="compositionally biased region" description="Low complexity" evidence="10">
    <location>
        <begin position="797"/>
        <end position="811"/>
    </location>
</feature>
<keyword evidence="4" id="KW-0344">Guanine-nucleotide releasing factor</keyword>
<feature type="region of interest" description="Disordered" evidence="10">
    <location>
        <begin position="2623"/>
        <end position="2650"/>
    </location>
</feature>
<dbReference type="CDD" id="cd00160">
    <property type="entry name" value="RhoGEF"/>
    <property type="match status" value="1"/>
</dbReference>
<dbReference type="Gene3D" id="3.30.60.20">
    <property type="match status" value="1"/>
</dbReference>
<dbReference type="GO" id="GO:0005085">
    <property type="term" value="F:guanyl-nucleotide exchange factor activity"/>
    <property type="evidence" value="ECO:0007669"/>
    <property type="project" value="UniProtKB-KW"/>
</dbReference>
<sequence>MKLSPQQAPLYGDCVVTILLAEEDKVEDDAIFYLIFSGSTLYHCTSTRKVSSDTLETIAPGHDCCETVKVLLCASRRGLPVFIVAEEDFHFVQDEAYDAAQFLATSAGNQQALNFTRFLARSGPPSGDVNSLDERVALAFRHLKLPAEWNVLGADHTLHVGGTHQVILISSISFEICEQEDDGPRETLMHFAVRLGLLRLTWFLLQKPGGRGALSIHNKEGATPVSLALERGYHKLHQLLTEENAGEPDSWSSLSYEIPYEDCSVRHHRELDIYTLTSESESHHEPHGDSCTGHIFKLMNIQQQLMKTNLKQMDNIIPVMVTAQDSSSVPSTLEIDGQLLSCAPEPSDQQQLSSEETMSTLCCRGSPMREAESSCDLSNVAEEENVVCSYKKNKDVGRKGEEEEPASAVDSRSASHQDSCLQSISGCGVKGTEGLPSCGNRNEVTGTKYSGVATCQQPPSSGDSVLQEVMATEPSACQHSSGRELLDSSSPDADPPENAGDLEHSLLNPSATIQVIKHQVEEGTKERLENSDVSTAEVSGVQALQEPVEKADTTNHIFATSALGADVPAESSPALSPGEIPTEKTGKETQERSCEERTDAPSDQSSLVSPASAEDKISGGPEPDTPLAGPCETPSPLALNFSGLTPDGMPNQTSESNSWHTPSQNSQALLCSTNGAGDSCAESPCQQNTVTPSGELVVKHGTGKGSLPDSAIIQPNTQDPCTALCPEDPQADTATSDIVKSTQESVGVCPLCVLDAKCQGKDLKQDTTLTNTLEDASHLPPVAPQTEIEPVPDQVTPPGSSFSLASSPESESVTKNDALSLVPSQKEKGTATAQLHRTIACRDGPDGGESNDPSKLGNGAAGLFTSPAVELQPSMGNTSLVGLGGEQEGPGPTTAPEVLSDTSRQSVDKAALVSSSLLPGEDGSLVVPESLATLGQDGKDKAMGCSSIKEDTHSSEISRENQRTPPPGLEIPRLCEKPMSAACALQPSKSPGTPSAELKTETKHNKEVAPQVSPLTEGGAAKSPVPPKANLAADSKQKASGAEQSSSSLLPSLPPDVSEALHCSLPCAVDVGVNTQFQGETNASEVSRNVMEDVKVPNALSATAEPSRNNTSHHVKGSPVSELLTQEKKVTPSLPEALLEKGVTGSQEVITPEIVPLDCKREKLEGTDLSHAMSNTKEVPNDEETMQPLARDRPSEIGLSALNDSVLPAGTRQVIQTSVQQEESNATFLLGIQAAHVPMGADPIAETATRIVEAVIKQVKASNTLLTKGEISNPSLSISETGQLQNVCTESTCTFLPGETLQMDIREETSGNCVVETEEPEKIISPTKRPEPAPEMPDTKAEDEVDSLSKTRAPSEEEALGNGTTTPKMKQGPETQAINRESWCTIEPCPEATSLLTSKQSSECESFLDVGLSTECASKEGVLQRGSGSDSDLFHSPSDEMDSIIFSKPEEEQLLCDTTGSSSSTDDTASLDRHSSHGSDVSLPQSSKLNRSRNHQSSNGFFSHGVGPESRESESEPAGSGEMEEEEMDSITEVPANCSFLRSSMRSLSPFRRHSWGPGKNAASEAEMNQRSSMQVLGDVVRRPPIHRRSMSWCPSGVQYSAALNPDFNFRSFSLEGLTGGAGVGNKPSSSLEMSSANSSELRNPFSGEEQRDSLMSLSEEHLEPDQRQHHRMFDQQTCHRSKQQGFNYCTSAISSPLTKSISLMTISHPGLDNARPFHSTSANLTESITEENYNFLPPSPSKKDFEGKSGTKVSRTFSYIRNKMSSSKKSKEKEREKDKIKEKEKESKEKEKDKKNLNGHAFSPIPVVGPISCSQCMKPFTNKDAYTCASCNAFVHKGCRENLASCAKVKMKQPKGSLQAHDTSSLPTVIMRNKSSQPKERPRSAVLLADEATAVPMFTNRRSQQSVSLSKSVSIQNITGVGNDENMSNTWKFLSHSTDSLNKICKVNESTESLTDEGVGTDMNEGQLMGDFESDSKQLEAESWSRTVDSKFLKQQKKDVVKRQEVIYELMQTELHHIRTLKIMSDVYSRGMMTDLLFEQQMVEKLFPCLDELISIHSQFFQRILERKKESLVDKSEKNFLVKRIGDVLVNQFSGENAERLKKTYGKFCGQHNQSVNYFKDLYTKDKRFQAFVKKKMSSSVVRRLGIPECILLVTQRITKYPVLFQRILQCTKDNEVEQEELAQSLSLVKDVIGAVDSKVASYEKKVRLGEIYTKTDSKSIMRMKSGQMFAKEDLKRKKLVRDGSVFLKSATGRLKEVQAVLLTDILVFLQEKDQKYVFASLDHKSTVISLKKLIVREVAHEEKGLFLISMGVNDPEMVEVHASSREERNSWIHIIQDTINSLNRDEDEGIPSENEEEKKLLDMKARELKEQLQQKDQQILLLLEEKEMIFRDMTECSTPLPEDCSPLHSPRVLFRSNTEEALKGGPLMKSAISEVEILQGLVSGSLGGTLGPSISSPVEQEVMAGPISLPRRAETFGGFDCHQMNASKGGEKEEGDEGQDLRRTESDSGLKKGGNANLVFMLKRNSEVVQSIVHLHELLSMLQGVVLQQDSYIEDQKLVLTEKVLTRSTSRPSSLIEQEKQRSLEKQRQDLANLQKQQAQHLEEKRRREREWEAREQELREREAKLAEREETVRRRQQDLERDREELQQKKGAYQCDLERLRAAQKQLEREQEQLKRDTERLSQRQMDQDFCQVSNKHTRLMRVPSFLPNPDEFSSPSAPSITKSGSLDSELSVSPKRNSISRTHKDKGPFHILSSTGQTKVPEGQSQAPPSTSTSTRLFGLAKPKEKKEKKKKSKGSRSQPGDGPASEVSAEGEEIFC</sequence>
<dbReference type="FunFam" id="2.30.29.30:FF:000021">
    <property type="entry name" value="Rho guanine nucleotide exchange factor 2"/>
    <property type="match status" value="1"/>
</dbReference>
<keyword evidence="6" id="KW-0863">Zinc-finger</keyword>
<feature type="compositionally biased region" description="Basic and acidic residues" evidence="10">
    <location>
        <begin position="998"/>
        <end position="1007"/>
    </location>
</feature>
<dbReference type="InterPro" id="IPR041020">
    <property type="entry name" value="PH_16"/>
</dbReference>
<feature type="region of interest" description="Disordered" evidence="10">
    <location>
        <begin position="772"/>
        <end position="905"/>
    </location>
</feature>
<feature type="compositionally biased region" description="Basic and acidic residues" evidence="10">
    <location>
        <begin position="2501"/>
        <end position="2512"/>
    </location>
</feature>
<feature type="compositionally biased region" description="Basic and acidic residues" evidence="10">
    <location>
        <begin position="1328"/>
        <end position="1355"/>
    </location>
</feature>
<feature type="compositionally biased region" description="Basic and acidic residues" evidence="10">
    <location>
        <begin position="581"/>
        <end position="600"/>
    </location>
</feature>
<dbReference type="PROSITE" id="PS50081">
    <property type="entry name" value="ZF_DAG_PE_2"/>
    <property type="match status" value="1"/>
</dbReference>
<dbReference type="GO" id="GO:0016020">
    <property type="term" value="C:membrane"/>
    <property type="evidence" value="ECO:0007669"/>
    <property type="project" value="TreeGrafter"/>
</dbReference>
<dbReference type="PROSITE" id="PS50003">
    <property type="entry name" value="PH_DOMAIN"/>
    <property type="match status" value="1"/>
</dbReference>
<dbReference type="SUPFAM" id="SSF50729">
    <property type="entry name" value="PH domain-like"/>
    <property type="match status" value="1"/>
</dbReference>
<evidence type="ECO:0000256" key="6">
    <source>
        <dbReference type="ARBA" id="ARBA00022771"/>
    </source>
</evidence>
<evidence type="ECO:0000259" key="13">
    <source>
        <dbReference type="PROSITE" id="PS50081"/>
    </source>
</evidence>
<dbReference type="SUPFAM" id="SSF48065">
    <property type="entry name" value="DBL homology domain (DH-domain)"/>
    <property type="match status" value="1"/>
</dbReference>
<feature type="compositionally biased region" description="Low complexity" evidence="10">
    <location>
        <begin position="1457"/>
        <end position="1468"/>
    </location>
</feature>
<evidence type="ECO:0000256" key="5">
    <source>
        <dbReference type="ARBA" id="ARBA00022723"/>
    </source>
</evidence>
<keyword evidence="14" id="KW-0418">Kinase</keyword>
<dbReference type="GO" id="GO:0016301">
    <property type="term" value="F:kinase activity"/>
    <property type="evidence" value="ECO:0007669"/>
    <property type="project" value="UniProtKB-KW"/>
</dbReference>
<organism evidence="14 15">
    <name type="scientific">Cricetulus griseus</name>
    <name type="common">Chinese hamster</name>
    <name type="synonym">Cricetulus barabensis griseus</name>
    <dbReference type="NCBI Taxonomy" id="10029"/>
    <lineage>
        <taxon>Eukaryota</taxon>
        <taxon>Metazoa</taxon>
        <taxon>Chordata</taxon>
        <taxon>Craniata</taxon>
        <taxon>Vertebrata</taxon>
        <taxon>Euteleostomi</taxon>
        <taxon>Mammalia</taxon>
        <taxon>Eutheria</taxon>
        <taxon>Euarchontoglires</taxon>
        <taxon>Glires</taxon>
        <taxon>Rodentia</taxon>
        <taxon>Myomorpha</taxon>
        <taxon>Muroidea</taxon>
        <taxon>Cricetidae</taxon>
        <taxon>Cricetinae</taxon>
        <taxon>Cricetulus</taxon>
    </lineage>
</organism>
<evidence type="ECO:0000256" key="9">
    <source>
        <dbReference type="SAM" id="Coils"/>
    </source>
</evidence>
<feature type="region of interest" description="Disordered" evidence="10">
    <location>
        <begin position="935"/>
        <end position="1055"/>
    </location>
</feature>
<gene>
    <name evidence="14" type="ORF">H671_3g9317</name>
</gene>
<dbReference type="InterPro" id="IPR002219">
    <property type="entry name" value="PKC_DAG/PE"/>
</dbReference>
<dbReference type="SUPFAM" id="SSF57889">
    <property type="entry name" value="Cysteine-rich domain"/>
    <property type="match status" value="1"/>
</dbReference>
<dbReference type="InterPro" id="IPR011993">
    <property type="entry name" value="PH-like_dom_sf"/>
</dbReference>
<feature type="region of interest" description="Disordered" evidence="10">
    <location>
        <begin position="1624"/>
        <end position="1656"/>
    </location>
</feature>
<proteinExistence type="predicted"/>
<dbReference type="GO" id="GO:0015629">
    <property type="term" value="C:actin cytoskeleton"/>
    <property type="evidence" value="ECO:0007669"/>
    <property type="project" value="TreeGrafter"/>
</dbReference>
<dbReference type="SMART" id="SM00325">
    <property type="entry name" value="RhoGEF"/>
    <property type="match status" value="1"/>
</dbReference>
<dbReference type="GO" id="GO:0071875">
    <property type="term" value="P:adrenergic receptor signaling pathway"/>
    <property type="evidence" value="ECO:0007669"/>
    <property type="project" value="TreeGrafter"/>
</dbReference>
<dbReference type="Gene3D" id="2.30.29.30">
    <property type="entry name" value="Pleckstrin-homology domain (PH domain)/Phosphotyrosine-binding domain (PTB)"/>
    <property type="match status" value="1"/>
</dbReference>
<feature type="compositionally biased region" description="Polar residues" evidence="10">
    <location>
        <begin position="2715"/>
        <end position="2744"/>
    </location>
</feature>
<dbReference type="InterPro" id="IPR051632">
    <property type="entry name" value="Rho_GEF"/>
</dbReference>
<feature type="region of interest" description="Disordered" evidence="10">
    <location>
        <begin position="395"/>
        <end position="417"/>
    </location>
</feature>
<dbReference type="InterPro" id="IPR000219">
    <property type="entry name" value="DH_dom"/>
</dbReference>
<dbReference type="SMART" id="SM00233">
    <property type="entry name" value="PH"/>
    <property type="match status" value="1"/>
</dbReference>
<keyword evidence="14" id="KW-0808">Transferase</keyword>
<feature type="domain" description="Phorbol-ester/DAG-type" evidence="13">
    <location>
        <begin position="1800"/>
        <end position="1847"/>
    </location>
</feature>
<dbReference type="InterPro" id="IPR035899">
    <property type="entry name" value="DBL_dom_sf"/>
</dbReference>
<keyword evidence="2" id="KW-0963">Cytoplasm</keyword>
<dbReference type="PROSITE" id="PS50010">
    <property type="entry name" value="DH_2"/>
    <property type="match status" value="1"/>
</dbReference>
<feature type="compositionally biased region" description="Basic and acidic residues" evidence="10">
    <location>
        <begin position="937"/>
        <end position="962"/>
    </location>
</feature>
<feature type="region of interest" description="Disordered" evidence="10">
    <location>
        <begin position="1552"/>
        <end position="1571"/>
    </location>
</feature>
<dbReference type="GO" id="GO:0008270">
    <property type="term" value="F:zinc ion binding"/>
    <property type="evidence" value="ECO:0007669"/>
    <property type="project" value="UniProtKB-KW"/>
</dbReference>
<feature type="region of interest" description="Disordered" evidence="10">
    <location>
        <begin position="2707"/>
        <end position="2821"/>
    </location>
</feature>
<evidence type="ECO:0000313" key="14">
    <source>
        <dbReference type="EMBL" id="ERE79805.1"/>
    </source>
</evidence>
<protein>
    <submittedName>
        <fullName evidence="14">A-kinase anchor protein 13</fullName>
    </submittedName>
</protein>